<dbReference type="RefSeq" id="WP_068410387.1">
    <property type="nucleotide sequence ID" value="NZ_LRDB01000001.1"/>
</dbReference>
<proteinExistence type="predicted"/>
<accession>A0A150XXJ5</accession>
<name>A0A150XXJ5_9BACT</name>
<reference evidence="1 2" key="1">
    <citation type="submission" date="2016-01" db="EMBL/GenBank/DDBJ databases">
        <title>Genome sequencing of Roseivirga echinicomitans KMM 6058.</title>
        <authorList>
            <person name="Selvaratnam C."/>
            <person name="Thevarajoo S."/>
            <person name="Goh K.M."/>
            <person name="Ee R."/>
            <person name="Chan K.-G."/>
            <person name="Chong C.S."/>
        </authorList>
    </citation>
    <scope>NUCLEOTIDE SEQUENCE [LARGE SCALE GENOMIC DNA]</scope>
    <source>
        <strain evidence="1 2">KMM 6058</strain>
    </source>
</reference>
<dbReference type="STRING" id="296218.AWN68_01395"/>
<sequence length="78" mass="8960">MIRTSTQNDLIRYIYQETDTEENIEIQTAAILNGSLSHELRELEQTVMLITAAERVPSESTIDKILSYSKSYDLHSLK</sequence>
<keyword evidence="2" id="KW-1185">Reference proteome</keyword>
<comment type="caution">
    <text evidence="1">The sequence shown here is derived from an EMBL/GenBank/DDBJ whole genome shotgun (WGS) entry which is preliminary data.</text>
</comment>
<evidence type="ECO:0000313" key="1">
    <source>
        <dbReference type="EMBL" id="KYG83487.1"/>
    </source>
</evidence>
<dbReference type="Proteomes" id="UP000075615">
    <property type="component" value="Unassembled WGS sequence"/>
</dbReference>
<organism evidence="1 2">
    <name type="scientific">Roseivirga echinicomitans</name>
    <dbReference type="NCBI Taxonomy" id="296218"/>
    <lineage>
        <taxon>Bacteria</taxon>
        <taxon>Pseudomonadati</taxon>
        <taxon>Bacteroidota</taxon>
        <taxon>Cytophagia</taxon>
        <taxon>Cytophagales</taxon>
        <taxon>Roseivirgaceae</taxon>
        <taxon>Roseivirga</taxon>
    </lineage>
</organism>
<gene>
    <name evidence="1" type="ORF">AWN68_01395</name>
</gene>
<protein>
    <submittedName>
        <fullName evidence="1">Uncharacterized protein</fullName>
    </submittedName>
</protein>
<dbReference type="EMBL" id="LRDB01000001">
    <property type="protein sequence ID" value="KYG83487.1"/>
    <property type="molecule type" value="Genomic_DNA"/>
</dbReference>
<evidence type="ECO:0000313" key="2">
    <source>
        <dbReference type="Proteomes" id="UP000075615"/>
    </source>
</evidence>
<dbReference type="OrthoDB" id="982713at2"/>
<dbReference type="AlphaFoldDB" id="A0A150XXJ5"/>